<name>A0A7G9U8L1_GVPB</name>
<feature type="transmembrane region" description="Helical" evidence="1">
    <location>
        <begin position="46"/>
        <end position="68"/>
    </location>
</feature>
<proteinExistence type="predicted"/>
<evidence type="ECO:0000256" key="1">
    <source>
        <dbReference type="SAM" id="Phobius"/>
    </source>
</evidence>
<keyword evidence="1" id="KW-0812">Transmembrane</keyword>
<organism evidence="2">
    <name type="scientific">Pieris brassicae granulosis virus</name>
    <name type="common">PbGV</name>
    <name type="synonym">Pieris brassicae granulovirus</name>
    <dbReference type="NCBI Taxonomy" id="10465"/>
    <lineage>
        <taxon>Viruses</taxon>
        <taxon>Viruses incertae sedis</taxon>
        <taxon>Naldaviricetes</taxon>
        <taxon>Lefavirales</taxon>
        <taxon>Baculoviridae</taxon>
        <taxon>Betabaculovirus</taxon>
        <taxon>Betabaculovirus arrapae</taxon>
    </lineage>
</organism>
<organismHost>
    <name type="scientific">Pieris brassicae</name>
    <name type="common">White butterfly</name>
    <name type="synonym">Large white butterfly</name>
    <dbReference type="NCBI Taxonomy" id="7116"/>
</organismHost>
<protein>
    <submittedName>
        <fullName evidence="2">ORF117</fullName>
    </submittedName>
</protein>
<keyword evidence="1" id="KW-1133">Transmembrane helix</keyword>
<sequence length="72" mass="8279">MFDTNVVAKMSFSNESIYQPTTVNKNEIIDKNNSQCECLGENSKEIFYNAFAIVVLIMLFATLSYLYYVTNM</sequence>
<reference evidence="2" key="1">
    <citation type="submission" date="2019-11" db="EMBL/GenBank/DDBJ databases">
        <title>Studies on the baculoviruses infecting the caterpillars, Spilarctia obliqua Walker (Erebidae) and Pieris brassicae Linn. (Pieridae) (Insecta: Lepidoptera).</title>
        <authorList>
            <person name="Paul S."/>
            <person name="Arumugaperumal A."/>
            <person name="Sathiya Balasingh Thangapandi E.J.J."/>
            <person name="Sarjubala Devi H."/>
            <person name="Johnson T."/>
            <person name="Maisnam S."/>
            <person name="Krishnavel S."/>
            <person name="Soman Syamala S."/>
            <person name="Ramamoorthy S."/>
            <person name="Karthikeyan R."/>
            <person name="Subburaman C."/>
            <person name="Jeyaprakash R."/>
            <person name="Azhaguchamy M."/>
            <person name="Ramaiyer V."/>
            <person name="Sivasubramaniam S."/>
        </authorList>
    </citation>
    <scope>NUCLEOTIDE SEQUENCE</scope>
    <source>
        <strain evidence="2">Manipur</strain>
    </source>
</reference>
<accession>A0A7G9U8L1</accession>
<keyword evidence="1" id="KW-0472">Membrane</keyword>
<evidence type="ECO:0000313" key="2">
    <source>
        <dbReference type="EMBL" id="QNN89442.1"/>
    </source>
</evidence>
<dbReference type="EMBL" id="MN750554">
    <property type="protein sequence ID" value="QNN89442.1"/>
    <property type="molecule type" value="Genomic_DNA"/>
</dbReference>